<feature type="repeat" description="PPR" evidence="2">
    <location>
        <begin position="272"/>
        <end position="302"/>
    </location>
</feature>
<proteinExistence type="predicted"/>
<dbReference type="PROSITE" id="PS51375">
    <property type="entry name" value="PPR"/>
    <property type="match status" value="2"/>
</dbReference>
<dbReference type="FunFam" id="1.25.40.10:FF:000557">
    <property type="entry name" value="Pentatricopeptide repeat-containing protein, chloroplastic"/>
    <property type="match status" value="1"/>
</dbReference>
<dbReference type="PANTHER" id="PTHR24015:SF1693">
    <property type="entry name" value="DYW DOMAIN-CONTAINING PROTEIN"/>
    <property type="match status" value="1"/>
</dbReference>
<protein>
    <recommendedName>
        <fullName evidence="5">Pentatricopeptide repeat-containing protein</fullName>
    </recommendedName>
</protein>
<reference evidence="3" key="1">
    <citation type="journal article" date="2017" name="Nature">
        <title>The genome of Chenopodium quinoa.</title>
        <authorList>
            <person name="Jarvis D.E."/>
            <person name="Ho Y.S."/>
            <person name="Lightfoot D.J."/>
            <person name="Schmoeckel S.M."/>
            <person name="Li B."/>
            <person name="Borm T.J.A."/>
            <person name="Ohyanagi H."/>
            <person name="Mineta K."/>
            <person name="Michell C.T."/>
            <person name="Saber N."/>
            <person name="Kharbatia N.M."/>
            <person name="Rupper R.R."/>
            <person name="Sharp A.R."/>
            <person name="Dally N."/>
            <person name="Boughton B.A."/>
            <person name="Woo Y.H."/>
            <person name="Gao G."/>
            <person name="Schijlen E.G.W.M."/>
            <person name="Guo X."/>
            <person name="Momin A.A."/>
            <person name="Negrao S."/>
            <person name="Al-Babili S."/>
            <person name="Gehring C."/>
            <person name="Roessner U."/>
            <person name="Jung C."/>
            <person name="Murphy K."/>
            <person name="Arold S.T."/>
            <person name="Gojobori T."/>
            <person name="van der Linden C.G."/>
            <person name="van Loo E.N."/>
            <person name="Jellen E.N."/>
            <person name="Maughan P.J."/>
            <person name="Tester M."/>
        </authorList>
    </citation>
    <scope>NUCLEOTIDE SEQUENCE [LARGE SCALE GENOMIC DNA]</scope>
    <source>
        <strain evidence="3">cv. PI 614886</strain>
    </source>
</reference>
<dbReference type="GO" id="GO:0005739">
    <property type="term" value="C:mitochondrion"/>
    <property type="evidence" value="ECO:0007669"/>
    <property type="project" value="TreeGrafter"/>
</dbReference>
<name>A0A803KRK4_CHEQI</name>
<feature type="repeat" description="PPR" evidence="2">
    <location>
        <begin position="202"/>
        <end position="236"/>
    </location>
</feature>
<evidence type="ECO:0000256" key="2">
    <source>
        <dbReference type="PROSITE-ProRule" id="PRU00708"/>
    </source>
</evidence>
<dbReference type="InterPro" id="IPR011990">
    <property type="entry name" value="TPR-like_helical_dom_sf"/>
</dbReference>
<dbReference type="Gene3D" id="1.25.40.10">
    <property type="entry name" value="Tetratricopeptide repeat domain"/>
    <property type="match status" value="3"/>
</dbReference>
<evidence type="ECO:0008006" key="5">
    <source>
        <dbReference type="Google" id="ProtNLM"/>
    </source>
</evidence>
<keyword evidence="1" id="KW-0677">Repeat</keyword>
<accession>A0A803KRK4</accession>
<evidence type="ECO:0000313" key="3">
    <source>
        <dbReference type="EnsemblPlants" id="AUR62001661-RA:cds"/>
    </source>
</evidence>
<organism evidence="3 4">
    <name type="scientific">Chenopodium quinoa</name>
    <name type="common">Quinoa</name>
    <dbReference type="NCBI Taxonomy" id="63459"/>
    <lineage>
        <taxon>Eukaryota</taxon>
        <taxon>Viridiplantae</taxon>
        <taxon>Streptophyta</taxon>
        <taxon>Embryophyta</taxon>
        <taxon>Tracheophyta</taxon>
        <taxon>Spermatophyta</taxon>
        <taxon>Magnoliopsida</taxon>
        <taxon>eudicotyledons</taxon>
        <taxon>Gunneridae</taxon>
        <taxon>Pentapetalae</taxon>
        <taxon>Caryophyllales</taxon>
        <taxon>Chenopodiaceae</taxon>
        <taxon>Chenopodioideae</taxon>
        <taxon>Atripliceae</taxon>
        <taxon>Chenopodium</taxon>
    </lineage>
</organism>
<dbReference type="OMA" id="WVLFANT"/>
<sequence length="303" mass="34672">MAVAIANFPKLSVHSRHFYRNPSLTVNNDRYFAEHPLLLMVDRCTKSSQLKQIHAQLLRIGLFFDPYSSSKLFSALAISPMSDLDYAQKMFDEIPQPNLYTWNTLIRAYASSDDDPVRSLFVFLRMLHECPDLPNKFTFPFVIKAASDVVDDAKLGRGIHGMVVKLELADDLFILNSLIRFYSACGYLDLAYRVFMSIHDKDVVSWNSMLNAYVQGGCPEMALELYQAMEGEDVRPNEVTMVGVVSACSKTRNLELGRVMHSHIRKNRIKSNLTLRNAILDMYMKCASVEDARKLFDEMERKM</sequence>
<dbReference type="FunFam" id="1.25.40.10:FF:000073">
    <property type="entry name" value="Pentatricopeptide repeat-containing protein chloroplastic"/>
    <property type="match status" value="1"/>
</dbReference>
<dbReference type="EnsemblPlants" id="AUR62001661-RA">
    <property type="protein sequence ID" value="AUR62001661-RA:cds"/>
    <property type="gene ID" value="AUR62001661"/>
</dbReference>
<dbReference type="PANTHER" id="PTHR24015">
    <property type="entry name" value="OS07G0578800 PROTEIN-RELATED"/>
    <property type="match status" value="1"/>
</dbReference>
<dbReference type="Proteomes" id="UP000596660">
    <property type="component" value="Unplaced"/>
</dbReference>
<keyword evidence="4" id="KW-1185">Reference proteome</keyword>
<dbReference type="InterPro" id="IPR046960">
    <property type="entry name" value="PPR_At4g14850-like_plant"/>
</dbReference>
<dbReference type="GO" id="GO:0003729">
    <property type="term" value="F:mRNA binding"/>
    <property type="evidence" value="ECO:0007669"/>
    <property type="project" value="UniProtKB-ARBA"/>
</dbReference>
<dbReference type="NCBIfam" id="TIGR00756">
    <property type="entry name" value="PPR"/>
    <property type="match status" value="2"/>
</dbReference>
<evidence type="ECO:0000313" key="4">
    <source>
        <dbReference type="Proteomes" id="UP000596660"/>
    </source>
</evidence>
<dbReference type="InterPro" id="IPR002885">
    <property type="entry name" value="PPR_rpt"/>
</dbReference>
<dbReference type="Pfam" id="PF01535">
    <property type="entry name" value="PPR"/>
    <property type="match status" value="2"/>
</dbReference>
<evidence type="ECO:0000256" key="1">
    <source>
        <dbReference type="ARBA" id="ARBA00022737"/>
    </source>
</evidence>
<dbReference type="GO" id="GO:0009451">
    <property type="term" value="P:RNA modification"/>
    <property type="evidence" value="ECO:0007669"/>
    <property type="project" value="InterPro"/>
</dbReference>
<dbReference type="Pfam" id="PF13041">
    <property type="entry name" value="PPR_2"/>
    <property type="match status" value="1"/>
</dbReference>
<dbReference type="Gramene" id="AUR62001661-RA">
    <property type="protein sequence ID" value="AUR62001661-RA:cds"/>
    <property type="gene ID" value="AUR62001661"/>
</dbReference>
<dbReference type="AlphaFoldDB" id="A0A803KRK4"/>
<reference evidence="3" key="2">
    <citation type="submission" date="2021-03" db="UniProtKB">
        <authorList>
            <consortium name="EnsemblPlants"/>
        </authorList>
    </citation>
    <scope>IDENTIFICATION</scope>
</reference>